<dbReference type="Proteomes" id="UP001500689">
    <property type="component" value="Unassembled WGS sequence"/>
</dbReference>
<evidence type="ECO:0000313" key="2">
    <source>
        <dbReference type="Proteomes" id="UP001500689"/>
    </source>
</evidence>
<dbReference type="RefSeq" id="WP_344862845.1">
    <property type="nucleotide sequence ID" value="NZ_BAAAZN010000009.1"/>
</dbReference>
<proteinExistence type="predicted"/>
<name>A0ABP6WVE5_9PSEU</name>
<protein>
    <submittedName>
        <fullName evidence="1">Uncharacterized protein</fullName>
    </submittedName>
</protein>
<sequence length="66" mass="7163">MVTHLSKPLGARHAEFDIPTTEAWLAELDTITAAPNRLVENAGPYAQVQLHAGELETSLAWLIVAL</sequence>
<dbReference type="EMBL" id="BAAAZN010000009">
    <property type="protein sequence ID" value="GAA3556327.1"/>
    <property type="molecule type" value="Genomic_DNA"/>
</dbReference>
<keyword evidence="2" id="KW-1185">Reference proteome</keyword>
<comment type="caution">
    <text evidence="1">The sequence shown here is derived from an EMBL/GenBank/DDBJ whole genome shotgun (WGS) entry which is preliminary data.</text>
</comment>
<reference evidence="2" key="1">
    <citation type="journal article" date="2019" name="Int. J. Syst. Evol. Microbiol.">
        <title>The Global Catalogue of Microorganisms (GCM) 10K type strain sequencing project: providing services to taxonomists for standard genome sequencing and annotation.</title>
        <authorList>
            <consortium name="The Broad Institute Genomics Platform"/>
            <consortium name="The Broad Institute Genome Sequencing Center for Infectious Disease"/>
            <person name="Wu L."/>
            <person name="Ma J."/>
        </authorList>
    </citation>
    <scope>NUCLEOTIDE SEQUENCE [LARGE SCALE GENOMIC DNA]</scope>
    <source>
        <strain evidence="2">JCM 16898</strain>
    </source>
</reference>
<gene>
    <name evidence="1" type="ORF">GCM10022222_44910</name>
</gene>
<accession>A0ABP6WVE5</accession>
<evidence type="ECO:0000313" key="1">
    <source>
        <dbReference type="EMBL" id="GAA3556327.1"/>
    </source>
</evidence>
<organism evidence="1 2">
    <name type="scientific">Amycolatopsis ultiminotia</name>
    <dbReference type="NCBI Taxonomy" id="543629"/>
    <lineage>
        <taxon>Bacteria</taxon>
        <taxon>Bacillati</taxon>
        <taxon>Actinomycetota</taxon>
        <taxon>Actinomycetes</taxon>
        <taxon>Pseudonocardiales</taxon>
        <taxon>Pseudonocardiaceae</taxon>
        <taxon>Amycolatopsis</taxon>
    </lineage>
</organism>